<sequence>MLMHHRETAHTLLNIVHARISTKPSNRGIRHFLHWDARRLAVTLRPASSQEDATSGGGVALVVVVLAVLDVLDRHPPPLTATDVVTLVVVVTMLDVFGGGLVRPRLNRSSVCRAHRLTATNVVTLVVVVTMLDVLGWGRGILYDVLRILTAADVVALVVVVTVLHVLRGHGSGLNSCMLTTADVMPLVVVVTVLDILRRNINRSDRHVSGADVGSSIFRIRVLTATDVVTLVVVVRVVLNILDGGHPSNIRGSRSRVRVLTVANEKGSEDDVD</sequence>
<feature type="transmembrane region" description="Helical" evidence="1">
    <location>
        <begin position="173"/>
        <end position="197"/>
    </location>
</feature>
<keyword evidence="1" id="KW-1133">Transmembrane helix</keyword>
<evidence type="ECO:0000313" key="2">
    <source>
        <dbReference type="EMBL" id="TBU30988.1"/>
    </source>
</evidence>
<keyword evidence="1" id="KW-0472">Membrane</keyword>
<feature type="transmembrane region" description="Helical" evidence="1">
    <location>
        <begin position="53"/>
        <end position="72"/>
    </location>
</feature>
<feature type="transmembrane region" description="Helical" evidence="1">
    <location>
        <begin position="84"/>
        <end position="102"/>
    </location>
</feature>
<dbReference type="AlphaFoldDB" id="A0A4Q9MUT4"/>
<organism evidence="2">
    <name type="scientific">Dichomitus squalens</name>
    <dbReference type="NCBI Taxonomy" id="114155"/>
    <lineage>
        <taxon>Eukaryota</taxon>
        <taxon>Fungi</taxon>
        <taxon>Dikarya</taxon>
        <taxon>Basidiomycota</taxon>
        <taxon>Agaricomycotina</taxon>
        <taxon>Agaricomycetes</taxon>
        <taxon>Polyporales</taxon>
        <taxon>Polyporaceae</taxon>
        <taxon>Dichomitus</taxon>
    </lineage>
</organism>
<dbReference type="Proteomes" id="UP000292957">
    <property type="component" value="Unassembled WGS sequence"/>
</dbReference>
<keyword evidence="1" id="KW-0812">Transmembrane</keyword>
<feature type="transmembrane region" description="Helical" evidence="1">
    <location>
        <begin position="114"/>
        <end position="136"/>
    </location>
</feature>
<proteinExistence type="predicted"/>
<gene>
    <name evidence="2" type="ORF">BD311DRAFT_753602</name>
</gene>
<dbReference type="EMBL" id="ML143402">
    <property type="protein sequence ID" value="TBU30988.1"/>
    <property type="molecule type" value="Genomic_DNA"/>
</dbReference>
<accession>A0A4Q9MUT4</accession>
<evidence type="ECO:0000256" key="1">
    <source>
        <dbReference type="SAM" id="Phobius"/>
    </source>
</evidence>
<reference evidence="2" key="1">
    <citation type="submission" date="2019-01" db="EMBL/GenBank/DDBJ databases">
        <title>Draft genome sequences of three monokaryotic isolates of the white-rot basidiomycete fungus Dichomitus squalens.</title>
        <authorList>
            <consortium name="DOE Joint Genome Institute"/>
            <person name="Lopez S.C."/>
            <person name="Andreopoulos B."/>
            <person name="Pangilinan J."/>
            <person name="Lipzen A."/>
            <person name="Riley R."/>
            <person name="Ahrendt S."/>
            <person name="Ng V."/>
            <person name="Barry K."/>
            <person name="Daum C."/>
            <person name="Grigoriev I.V."/>
            <person name="Hilden K.S."/>
            <person name="Makela M.R."/>
            <person name="de Vries R.P."/>
        </authorList>
    </citation>
    <scope>NUCLEOTIDE SEQUENCE [LARGE SCALE GENOMIC DNA]</scope>
    <source>
        <strain evidence="2">OM18370.1</strain>
    </source>
</reference>
<protein>
    <submittedName>
        <fullName evidence="2">Uncharacterized protein</fullName>
    </submittedName>
</protein>
<feature type="transmembrane region" description="Helical" evidence="1">
    <location>
        <begin position="148"/>
        <end position="167"/>
    </location>
</feature>
<name>A0A4Q9MUT4_9APHY</name>